<dbReference type="AlphaFoldDB" id="A0A7X2MIV2"/>
<gene>
    <name evidence="1" type="ORF">GKC49_02505</name>
</gene>
<evidence type="ECO:0000313" key="2">
    <source>
        <dbReference type="Proteomes" id="UP000461948"/>
    </source>
</evidence>
<reference evidence="1 2" key="1">
    <citation type="submission" date="2019-11" db="EMBL/GenBank/DDBJ databases">
        <title>Draft Genome Sequence of Plant Growth-Promoting Rhizosphere-Associated Bacteria.</title>
        <authorList>
            <person name="Vasilyev I.Y."/>
            <person name="Radchenko V."/>
            <person name="Ilnitskaya E.V."/>
        </authorList>
    </citation>
    <scope>NUCLEOTIDE SEQUENCE [LARGE SCALE GENOMIC DNA]</scope>
    <source>
        <strain evidence="1 2">VRA_MhP_f</strain>
    </source>
</reference>
<name>A0A7X2MIV2_ENTAG</name>
<organism evidence="1 2">
    <name type="scientific">Enterobacter agglomerans</name>
    <name type="common">Erwinia herbicola</name>
    <name type="synonym">Pantoea agglomerans</name>
    <dbReference type="NCBI Taxonomy" id="549"/>
    <lineage>
        <taxon>Bacteria</taxon>
        <taxon>Pseudomonadati</taxon>
        <taxon>Pseudomonadota</taxon>
        <taxon>Gammaproteobacteria</taxon>
        <taxon>Enterobacterales</taxon>
        <taxon>Erwiniaceae</taxon>
        <taxon>Pantoea</taxon>
        <taxon>Pantoea agglomerans group</taxon>
    </lineage>
</organism>
<sequence length="80" mass="9334">MSGQLTSRGVPEVYRGGPDRGLPAHNWEGWDRSRDYRFRFKELEIVKMIREIEENQRGVFFRVEFAAMEKALTVKSGLSN</sequence>
<proteinExistence type="predicted"/>
<comment type="caution">
    <text evidence="1">The sequence shown here is derived from an EMBL/GenBank/DDBJ whole genome shotgun (WGS) entry which is preliminary data.</text>
</comment>
<protein>
    <submittedName>
        <fullName evidence="1">Uncharacterized protein</fullName>
    </submittedName>
</protein>
<dbReference type="EMBL" id="WKLC01000048">
    <property type="protein sequence ID" value="MSE14062.1"/>
    <property type="molecule type" value="Genomic_DNA"/>
</dbReference>
<evidence type="ECO:0000313" key="1">
    <source>
        <dbReference type="EMBL" id="MSE14062.1"/>
    </source>
</evidence>
<dbReference type="RefSeq" id="WP_143123999.1">
    <property type="nucleotide sequence ID" value="NZ_JBBCND010000009.1"/>
</dbReference>
<dbReference type="Proteomes" id="UP000461948">
    <property type="component" value="Unassembled WGS sequence"/>
</dbReference>
<accession>A0A7X2MIV2</accession>